<dbReference type="SUPFAM" id="SSF56935">
    <property type="entry name" value="Porins"/>
    <property type="match status" value="1"/>
</dbReference>
<accession>A0A1N6JQL5</accession>
<sequence>MKSITLILSFLALSLNIFSQQNKNGKITGKILSSAGKQPVEYATITVTDLSTGKIASGAVTNAGGTFVINALNTGSFKVMVDFLGYDKKIIDSVMITNAKSSRDLGTIYLSVHSRSLNEVVITSHTIVENKIDRVVYNVANDVTSQGGVATDVLKKVPQVTVDLDGNVELQGNPNIRFLINGKPSSMFGNSLADALASIPASQIKSIEAITSPGAKYDAQGTGGIINIILKDNKMQGINGSVNLSAGTRLENGSVNLNVRHNNFGMNFFFSGNAQLSSSTPSSQDRHSIDSIAGTTTRLLQNGVADFRRSAYESGLGFDWNISKTDNLSGAFSYDHFRNNSEGLTKQQQQVREFNNPFADTTDMIRRSATRNRMHALDWDLAYKKKFKKEGQELDVLYSASYGSPFSYYLLVLPDVRSFSNNPGKDKENNLAIDYTHPVNNNFTIETGLKAIFYDISNTADVHTYDKTANDYFPDPTQTYSFNYKMNVYGGYLSATFSIARFLDIKAGGRYEHTHVNADFTGTNVPSYGNFFPSVILSHKFNKDQSLKLSYTKRLERPEGGELNPFLNLSDPHNINTGNPLLKPEIGNNMELGYNRIFEKGGNIYIALMERINTNDIKQYTTFYPDFQVGDSVYKNVSVSKRTNVGAEYNTGLIINGAAPVTQQLSMRGNLMLFNRFVVNDLEGGRQTSGLNWRLNMNASYRFPENLVAEVFGEYRSAFNNIQGRQPQSLSYTFAFRKQFWNKNASIGFTATNPFNQYIHQRTTINAANYSSVAERQIPYRSFGISLMYKFGKLQFKEKEADNNYLNNPPAM</sequence>
<evidence type="ECO:0000313" key="9">
    <source>
        <dbReference type="EMBL" id="SIO46457.1"/>
    </source>
</evidence>
<keyword evidence="5" id="KW-0732">Signal</keyword>
<dbReference type="Gene3D" id="2.40.170.20">
    <property type="entry name" value="TonB-dependent receptor, beta-barrel domain"/>
    <property type="match status" value="1"/>
</dbReference>
<reference evidence="9 10" key="1">
    <citation type="submission" date="2016-11" db="EMBL/GenBank/DDBJ databases">
        <authorList>
            <person name="Jaros S."/>
            <person name="Januszkiewicz K."/>
            <person name="Wedrychowicz H."/>
        </authorList>
    </citation>
    <scope>NUCLEOTIDE SEQUENCE [LARGE SCALE GENOMIC DNA]</scope>
    <source>
        <strain evidence="9 10">DSM 24787</strain>
    </source>
</reference>
<keyword evidence="10" id="KW-1185">Reference proteome</keyword>
<dbReference type="InterPro" id="IPR041700">
    <property type="entry name" value="OMP_b-brl_3"/>
</dbReference>
<protein>
    <submittedName>
        <fullName evidence="9">Outer membrane receptor proteins, mostly Fe transport</fullName>
    </submittedName>
</protein>
<keyword evidence="4" id="KW-0812">Transmembrane</keyword>
<keyword evidence="9" id="KW-0675">Receptor</keyword>
<evidence type="ECO:0000256" key="6">
    <source>
        <dbReference type="ARBA" id="ARBA00023136"/>
    </source>
</evidence>
<dbReference type="InterPro" id="IPR039426">
    <property type="entry name" value="TonB-dep_rcpt-like"/>
</dbReference>
<evidence type="ECO:0000256" key="5">
    <source>
        <dbReference type="ARBA" id="ARBA00022729"/>
    </source>
</evidence>
<dbReference type="Pfam" id="PF14905">
    <property type="entry name" value="OMP_b-brl_3"/>
    <property type="match status" value="1"/>
</dbReference>
<evidence type="ECO:0000256" key="4">
    <source>
        <dbReference type="ARBA" id="ARBA00022692"/>
    </source>
</evidence>
<dbReference type="GO" id="GO:0015344">
    <property type="term" value="F:siderophore uptake transmembrane transporter activity"/>
    <property type="evidence" value="ECO:0007669"/>
    <property type="project" value="TreeGrafter"/>
</dbReference>
<dbReference type="GO" id="GO:0044718">
    <property type="term" value="P:siderophore transmembrane transport"/>
    <property type="evidence" value="ECO:0007669"/>
    <property type="project" value="TreeGrafter"/>
</dbReference>
<dbReference type="OrthoDB" id="905812at2"/>
<dbReference type="Gene3D" id="2.60.40.1120">
    <property type="entry name" value="Carboxypeptidase-like, regulatory domain"/>
    <property type="match status" value="1"/>
</dbReference>
<dbReference type="GO" id="GO:0009279">
    <property type="term" value="C:cell outer membrane"/>
    <property type="evidence" value="ECO:0007669"/>
    <property type="project" value="UniProtKB-SubCell"/>
</dbReference>
<dbReference type="InterPro" id="IPR037066">
    <property type="entry name" value="Plug_dom_sf"/>
</dbReference>
<evidence type="ECO:0000256" key="1">
    <source>
        <dbReference type="ARBA" id="ARBA00004571"/>
    </source>
</evidence>
<dbReference type="PANTHER" id="PTHR30069:SF29">
    <property type="entry name" value="HEMOGLOBIN AND HEMOGLOBIN-HAPTOGLOBIN-BINDING PROTEIN 1-RELATED"/>
    <property type="match status" value="1"/>
</dbReference>
<dbReference type="InterPro" id="IPR036942">
    <property type="entry name" value="Beta-barrel_TonB_sf"/>
</dbReference>
<keyword evidence="3" id="KW-1134">Transmembrane beta strand</keyword>
<dbReference type="Gene3D" id="2.170.130.10">
    <property type="entry name" value="TonB-dependent receptor, plug domain"/>
    <property type="match status" value="1"/>
</dbReference>
<keyword evidence="2" id="KW-0813">Transport</keyword>
<proteinExistence type="predicted"/>
<dbReference type="STRING" id="536979.SAMN04488055_4265"/>
<keyword evidence="6" id="KW-0472">Membrane</keyword>
<dbReference type="PANTHER" id="PTHR30069">
    <property type="entry name" value="TONB-DEPENDENT OUTER MEMBRANE RECEPTOR"/>
    <property type="match status" value="1"/>
</dbReference>
<dbReference type="Proteomes" id="UP000185003">
    <property type="component" value="Unassembled WGS sequence"/>
</dbReference>
<evidence type="ECO:0000256" key="2">
    <source>
        <dbReference type="ARBA" id="ARBA00022448"/>
    </source>
</evidence>
<dbReference type="InterPro" id="IPR008969">
    <property type="entry name" value="CarboxyPept-like_regulatory"/>
</dbReference>
<evidence type="ECO:0000313" key="10">
    <source>
        <dbReference type="Proteomes" id="UP000185003"/>
    </source>
</evidence>
<keyword evidence="7" id="KW-0998">Cell outer membrane</keyword>
<feature type="domain" description="Outer membrane protein beta-barrel" evidence="8">
    <location>
        <begin position="385"/>
        <end position="789"/>
    </location>
</feature>
<dbReference type="EMBL" id="FSRA01000002">
    <property type="protein sequence ID" value="SIO46457.1"/>
    <property type="molecule type" value="Genomic_DNA"/>
</dbReference>
<dbReference type="RefSeq" id="WP_074241629.1">
    <property type="nucleotide sequence ID" value="NZ_FSRA01000002.1"/>
</dbReference>
<comment type="subcellular location">
    <subcellularLocation>
        <location evidence="1">Cell outer membrane</location>
        <topology evidence="1">Multi-pass membrane protein</topology>
    </subcellularLocation>
</comment>
<name>A0A1N6JQL5_9BACT</name>
<evidence type="ECO:0000256" key="7">
    <source>
        <dbReference type="ARBA" id="ARBA00023237"/>
    </source>
</evidence>
<dbReference type="SUPFAM" id="SSF49464">
    <property type="entry name" value="Carboxypeptidase regulatory domain-like"/>
    <property type="match status" value="1"/>
</dbReference>
<organism evidence="9 10">
    <name type="scientific">Chitinophaga niabensis</name>
    <dbReference type="NCBI Taxonomy" id="536979"/>
    <lineage>
        <taxon>Bacteria</taxon>
        <taxon>Pseudomonadati</taxon>
        <taxon>Bacteroidota</taxon>
        <taxon>Chitinophagia</taxon>
        <taxon>Chitinophagales</taxon>
        <taxon>Chitinophagaceae</taxon>
        <taxon>Chitinophaga</taxon>
    </lineage>
</organism>
<evidence type="ECO:0000259" key="8">
    <source>
        <dbReference type="Pfam" id="PF14905"/>
    </source>
</evidence>
<gene>
    <name evidence="9" type="ORF">SAMN04488055_4265</name>
</gene>
<dbReference type="AlphaFoldDB" id="A0A1N6JQL5"/>
<evidence type="ECO:0000256" key="3">
    <source>
        <dbReference type="ARBA" id="ARBA00022452"/>
    </source>
</evidence>
<dbReference type="Pfam" id="PF13620">
    <property type="entry name" value="CarboxypepD_reg"/>
    <property type="match status" value="1"/>
</dbReference>